<dbReference type="AlphaFoldDB" id="A0A1X6YF09"/>
<dbReference type="EMBL" id="FWFN01000001">
    <property type="protein sequence ID" value="SLN19476.1"/>
    <property type="molecule type" value="Genomic_DNA"/>
</dbReference>
<name>A0A1X6YF09_9RHOB</name>
<dbReference type="RefSeq" id="WP_157792216.1">
    <property type="nucleotide sequence ID" value="NZ_FWFN01000001.1"/>
</dbReference>
<gene>
    <name evidence="1" type="ORF">PSM7751_00630</name>
</gene>
<dbReference type="OrthoDB" id="7982727at2"/>
<sequence>MPPPVYGRSHRFLSGRRSGLPRRGGSHVRYLHWQSAADLAEEQRFIFPEDEDDLREHIFDIVAILQDGYRIADTIKPKIRLVSRVFLQEIGEVTWCAREYVYTDGVQLLTDANIDQIELRDTQIFAAVREADHEADDEVTRAISETARSVRANQTAAARGGGLQRTKCHGALAQD</sequence>
<keyword evidence="2" id="KW-1185">Reference proteome</keyword>
<evidence type="ECO:0000313" key="1">
    <source>
        <dbReference type="EMBL" id="SLN19476.1"/>
    </source>
</evidence>
<accession>A0A1X6YF09</accession>
<evidence type="ECO:0000313" key="2">
    <source>
        <dbReference type="Proteomes" id="UP000193963"/>
    </source>
</evidence>
<dbReference type="Proteomes" id="UP000193963">
    <property type="component" value="Unassembled WGS sequence"/>
</dbReference>
<proteinExistence type="predicted"/>
<protein>
    <submittedName>
        <fullName evidence="1">Uncharacterized protein</fullName>
    </submittedName>
</protein>
<organism evidence="1 2">
    <name type="scientific">Pseudooceanicola marinus</name>
    <dbReference type="NCBI Taxonomy" id="396013"/>
    <lineage>
        <taxon>Bacteria</taxon>
        <taxon>Pseudomonadati</taxon>
        <taxon>Pseudomonadota</taxon>
        <taxon>Alphaproteobacteria</taxon>
        <taxon>Rhodobacterales</taxon>
        <taxon>Paracoccaceae</taxon>
        <taxon>Pseudooceanicola</taxon>
    </lineage>
</organism>
<reference evidence="1 2" key="1">
    <citation type="submission" date="2017-03" db="EMBL/GenBank/DDBJ databases">
        <authorList>
            <person name="Afonso C.L."/>
            <person name="Miller P.J."/>
            <person name="Scott M.A."/>
            <person name="Spackman E."/>
            <person name="Goraichik I."/>
            <person name="Dimitrov K.M."/>
            <person name="Suarez D.L."/>
            <person name="Swayne D.E."/>
        </authorList>
    </citation>
    <scope>NUCLEOTIDE SEQUENCE [LARGE SCALE GENOMIC DNA]</scope>
    <source>
        <strain evidence="1 2">CECT 7751</strain>
    </source>
</reference>